<dbReference type="EMBL" id="CAEZXI010000047">
    <property type="protein sequence ID" value="CAB4683534.1"/>
    <property type="molecule type" value="Genomic_DNA"/>
</dbReference>
<organism evidence="1">
    <name type="scientific">freshwater metagenome</name>
    <dbReference type="NCBI Taxonomy" id="449393"/>
    <lineage>
        <taxon>unclassified sequences</taxon>
        <taxon>metagenomes</taxon>
        <taxon>ecological metagenomes</taxon>
    </lineage>
</organism>
<accession>A0A6J6NF30</accession>
<protein>
    <submittedName>
        <fullName evidence="1">Unannotated protein</fullName>
    </submittedName>
</protein>
<sequence length="208" mass="21257">MRFKPLTTLAISAALTLSGTAVATADSAKPGQSMTHMKTAAGIASTFETAGVVIYVQGGATSSVIGDSISSANGQLVFHIPVTANKAGVQHKGSNIVFFNTANNLQLVLSNPVIDLEKGVVTATVPQAANQSLSIMTITNAATLKPKITNDRKAGLRTTSYKDATLVLSPGVAATIATVLALPASSLPDGLAFGSTDVTLYSKIARTR</sequence>
<gene>
    <name evidence="1" type="ORF">UFOPK2362_00568</name>
</gene>
<reference evidence="1" key="1">
    <citation type="submission" date="2020-05" db="EMBL/GenBank/DDBJ databases">
        <authorList>
            <person name="Chiriac C."/>
            <person name="Salcher M."/>
            <person name="Ghai R."/>
            <person name="Kavagutti S V."/>
        </authorList>
    </citation>
    <scope>NUCLEOTIDE SEQUENCE</scope>
</reference>
<evidence type="ECO:0000313" key="1">
    <source>
        <dbReference type="EMBL" id="CAB4683534.1"/>
    </source>
</evidence>
<proteinExistence type="predicted"/>
<name>A0A6J6NF30_9ZZZZ</name>
<dbReference type="AlphaFoldDB" id="A0A6J6NF30"/>